<keyword evidence="12 16" id="KW-0406">Ion transport</keyword>
<keyword evidence="8 16" id="KW-0851">Voltage-gated channel</keyword>
<dbReference type="Proteomes" id="UP000594263">
    <property type="component" value="Unplaced"/>
</dbReference>
<dbReference type="Gene3D" id="1.25.40.20">
    <property type="entry name" value="Ankyrin repeat-containing domain"/>
    <property type="match status" value="2"/>
</dbReference>
<evidence type="ECO:0000256" key="6">
    <source>
        <dbReference type="ARBA" id="ARBA00022737"/>
    </source>
</evidence>
<comment type="subunit">
    <text evidence="16">The potassium channel is composed of a homo- or heterotetrameric complex of pore-forming subunits.</text>
</comment>
<evidence type="ECO:0000256" key="11">
    <source>
        <dbReference type="ARBA" id="ARBA00023043"/>
    </source>
</evidence>
<evidence type="ECO:0000313" key="19">
    <source>
        <dbReference type="Proteomes" id="UP000594263"/>
    </source>
</evidence>
<dbReference type="CDD" id="cd00038">
    <property type="entry name" value="CAP_ED"/>
    <property type="match status" value="1"/>
</dbReference>
<feature type="transmembrane region" description="Helical" evidence="16">
    <location>
        <begin position="265"/>
        <end position="284"/>
    </location>
</feature>
<dbReference type="SUPFAM" id="SSF51206">
    <property type="entry name" value="cAMP-binding domain-like"/>
    <property type="match status" value="1"/>
</dbReference>
<dbReference type="PROSITE" id="PS50297">
    <property type="entry name" value="ANK_REP_REGION"/>
    <property type="match status" value="3"/>
</dbReference>
<dbReference type="InterPro" id="IPR014710">
    <property type="entry name" value="RmlC-like_jellyroll"/>
</dbReference>
<dbReference type="PRINTS" id="PR01415">
    <property type="entry name" value="ANKYRIN"/>
</dbReference>
<feature type="transmembrane region" description="Helical" evidence="16">
    <location>
        <begin position="207"/>
        <end position="233"/>
    </location>
</feature>
<comment type="domain">
    <text evidence="16">The segment S4 is probably the voltage-sensor and is characterized by a series of positively charged amino acids. The pore-forming region H5 is enclosed by the transmembrane segments S5 and S6 in the Shaker-type (1P/6TM) and contains the GYGD signature motif which seems to be involved in potassium selectivity.</text>
</comment>
<dbReference type="InterPro" id="IPR003938">
    <property type="entry name" value="K_chnl_volt-dep_EAG/ELK/ERG"/>
</dbReference>
<keyword evidence="4 16" id="KW-0633">Potassium transport</keyword>
<dbReference type="Pfam" id="PF13857">
    <property type="entry name" value="Ank_5"/>
    <property type="match status" value="1"/>
</dbReference>
<dbReference type="PROSITE" id="PS50042">
    <property type="entry name" value="CNMP_BINDING_3"/>
    <property type="match status" value="1"/>
</dbReference>
<dbReference type="InterPro" id="IPR002110">
    <property type="entry name" value="Ankyrin_rpt"/>
</dbReference>
<feature type="transmembrane region" description="Helical" evidence="16">
    <location>
        <begin position="112"/>
        <end position="130"/>
    </location>
</feature>
<dbReference type="FunFam" id="2.60.120.10:FF:000074">
    <property type="entry name" value="Potassium channel KAT2"/>
    <property type="match status" value="1"/>
</dbReference>
<comment type="subcellular location">
    <subcellularLocation>
        <location evidence="1 16">Membrane</location>
        <topology evidence="1 16">Multi-pass membrane protein</topology>
    </subcellularLocation>
</comment>
<evidence type="ECO:0000259" key="17">
    <source>
        <dbReference type="PROSITE" id="PS50042"/>
    </source>
</evidence>
<evidence type="ECO:0000256" key="3">
    <source>
        <dbReference type="ARBA" id="ARBA00022448"/>
    </source>
</evidence>
<keyword evidence="19" id="KW-1185">Reference proteome</keyword>
<keyword evidence="14 16" id="KW-0407">Ion channel</keyword>
<keyword evidence="6" id="KW-0677">Repeat</keyword>
<comment type="similarity">
    <text evidence="2 16">Belongs to the potassium channel family. Plant (TC 1.A.1.4) subfamily.</text>
</comment>
<dbReference type="Pfam" id="PF00027">
    <property type="entry name" value="cNMP_binding"/>
    <property type="match status" value="1"/>
</dbReference>
<evidence type="ECO:0000256" key="14">
    <source>
        <dbReference type="ARBA" id="ARBA00023303"/>
    </source>
</evidence>
<evidence type="ECO:0000256" key="16">
    <source>
        <dbReference type="RuleBase" id="RU369015"/>
    </source>
</evidence>
<dbReference type="Gene3D" id="1.10.287.70">
    <property type="match status" value="1"/>
</dbReference>
<proteinExistence type="inferred from homology"/>
<dbReference type="OMA" id="EMIFIMF"/>
<dbReference type="InterPro" id="IPR045319">
    <property type="entry name" value="KAT/AKT"/>
</dbReference>
<keyword evidence="5 16" id="KW-0812">Transmembrane</keyword>
<evidence type="ECO:0000256" key="10">
    <source>
        <dbReference type="ARBA" id="ARBA00022989"/>
    </source>
</evidence>
<evidence type="ECO:0000256" key="9">
    <source>
        <dbReference type="ARBA" id="ARBA00022958"/>
    </source>
</evidence>
<feature type="repeat" description="ANK" evidence="15">
    <location>
        <begin position="607"/>
        <end position="639"/>
    </location>
</feature>
<dbReference type="PANTHER" id="PTHR45743:SF11">
    <property type="entry name" value="POTASSIUM CHANNEL"/>
    <property type="match status" value="1"/>
</dbReference>
<comment type="caution">
    <text evidence="16">Lacks conserved residue(s) required for the propagation of feature annotation.</text>
</comment>
<evidence type="ECO:0000256" key="1">
    <source>
        <dbReference type="ARBA" id="ARBA00004141"/>
    </source>
</evidence>
<dbReference type="SMART" id="SM00248">
    <property type="entry name" value="ANK"/>
    <property type="match status" value="5"/>
</dbReference>
<reference evidence="18" key="1">
    <citation type="submission" date="2021-01" db="UniProtKB">
        <authorList>
            <consortium name="EnsemblPlants"/>
        </authorList>
    </citation>
    <scope>IDENTIFICATION</scope>
</reference>
<dbReference type="InterPro" id="IPR018490">
    <property type="entry name" value="cNMP-bd_dom_sf"/>
</dbReference>
<feature type="repeat" description="ANK" evidence="15">
    <location>
        <begin position="671"/>
        <end position="703"/>
    </location>
</feature>
<name>A0A7N0V7E4_KALFE</name>
<feature type="domain" description="Cyclic nucleotide-binding" evidence="17">
    <location>
        <begin position="396"/>
        <end position="500"/>
    </location>
</feature>
<dbReference type="FunFam" id="1.10.287.70:FF:000139">
    <property type="entry name" value="Potassium channel SKOR"/>
    <property type="match status" value="1"/>
</dbReference>
<dbReference type="Pfam" id="PF12796">
    <property type="entry name" value="Ank_2"/>
    <property type="match status" value="1"/>
</dbReference>
<comment type="function">
    <text evidence="16">Potassium channel.</text>
</comment>
<organism evidence="18 19">
    <name type="scientific">Kalanchoe fedtschenkoi</name>
    <name type="common">Lavender scallops</name>
    <name type="synonym">South American air plant</name>
    <dbReference type="NCBI Taxonomy" id="63787"/>
    <lineage>
        <taxon>Eukaryota</taxon>
        <taxon>Viridiplantae</taxon>
        <taxon>Streptophyta</taxon>
        <taxon>Embryophyta</taxon>
        <taxon>Tracheophyta</taxon>
        <taxon>Spermatophyta</taxon>
        <taxon>Magnoliopsida</taxon>
        <taxon>eudicotyledons</taxon>
        <taxon>Gunneridae</taxon>
        <taxon>Pentapetalae</taxon>
        <taxon>Saxifragales</taxon>
        <taxon>Crassulaceae</taxon>
        <taxon>Kalanchoe</taxon>
    </lineage>
</organism>
<dbReference type="InterPro" id="IPR005821">
    <property type="entry name" value="Ion_trans_dom"/>
</dbReference>
<dbReference type="GO" id="GO:0005249">
    <property type="term" value="F:voltage-gated potassium channel activity"/>
    <property type="evidence" value="ECO:0007669"/>
    <property type="project" value="UniProtKB-UniRule"/>
</dbReference>
<dbReference type="AlphaFoldDB" id="A0A7N0V7E4"/>
<keyword evidence="10 16" id="KW-1133">Transmembrane helix</keyword>
<dbReference type="EnsemblPlants" id="Kaladp0278s0021.1.v1.1">
    <property type="protein sequence ID" value="Kaladp0278s0021.1.v1.1"/>
    <property type="gene ID" value="Kaladp0278s0021.v1.1"/>
</dbReference>
<keyword evidence="7 16" id="KW-0631">Potassium channel</keyword>
<evidence type="ECO:0000256" key="15">
    <source>
        <dbReference type="PROSITE-ProRule" id="PRU00023"/>
    </source>
</evidence>
<accession>A0A7N0V7E4</accession>
<dbReference type="Gramene" id="Kaladp0278s0021.1.v1.1">
    <property type="protein sequence ID" value="Kaladp0278s0021.1.v1.1"/>
    <property type="gene ID" value="Kaladp0278s0021.v1.1"/>
</dbReference>
<dbReference type="SUPFAM" id="SSF81324">
    <property type="entry name" value="Voltage-gated potassium channels"/>
    <property type="match status" value="1"/>
</dbReference>
<feature type="transmembrane region" description="Helical" evidence="16">
    <location>
        <begin position="296"/>
        <end position="314"/>
    </location>
</feature>
<dbReference type="InterPro" id="IPR036770">
    <property type="entry name" value="Ankyrin_rpt-contain_sf"/>
</dbReference>
<dbReference type="PROSITE" id="PS50088">
    <property type="entry name" value="ANK_REPEAT"/>
    <property type="match status" value="3"/>
</dbReference>
<dbReference type="GO" id="GO:0034702">
    <property type="term" value="C:monoatomic ion channel complex"/>
    <property type="evidence" value="ECO:0007669"/>
    <property type="project" value="UniProtKB-KW"/>
</dbReference>
<dbReference type="PANTHER" id="PTHR45743">
    <property type="entry name" value="POTASSIUM CHANNEL AKT1"/>
    <property type="match status" value="1"/>
</dbReference>
<evidence type="ECO:0000256" key="4">
    <source>
        <dbReference type="ARBA" id="ARBA00022538"/>
    </source>
</evidence>
<keyword evidence="11 15" id="KW-0040">ANK repeat</keyword>
<keyword evidence="3 16" id="KW-0813">Transport</keyword>
<sequence length="739" mass="83944">MMVMESEHPAGTTKTISSFSHDDLPSPQQDEMGWKSWLKSVVVAAGGSLGSGRDMVTVGREAFKGFIIRPDDWWYSLWSIFILLWAVYSSFFTPLEFGFFRGLPKRFFLLDIAGQFTFLLDIAIHFFLAYRDPHSYRMVYSHKLIAIRYLKSRFFVDLLGCFPWDAIYKVGGRKEILRYLLWIRLSRALRVTEFFEKMEKDTRINYLFTRIVKLLVVELYCTHTAACIFYYLATTLPESQEGYTWMGSLKMGGYSYSHFREIDLWTRYVTSLYFAIVTMVTVGYGDIHAVNIREMIFVMVYVSFDMILGAYMLGNMTALIVKGSNTERYRDNMTDIIKYLNRNNLGKDISTGVKNHVRLKYERSYTDSAVLQDIPVSIRAKISEKLYEPLIQKVPLFTGCSVGFIKQIATKVHEEFFLPGEVIIEKGSVIDQFYIVCHGELEEERLKDSDGDDNCSVLLSSYSSFGEISLLCNLPQPCTIRVRELCRLLRMDKQSFTEILHVYFRDGRIVLNNLLEGKDTNVQKKLLESDVILHIGRHESELAMRVNCAVYNGDIYLLKHLVEAGADPKMTDYDGRSPLHIAASKGFEDILVFLLQQGVDVNTSDNFGNTPLLQAVKCGHDHIISLLVKAGGSLTMDDAGSCLCEAVAKRDIAFLKRVLACGVNPNSKNYDGRTPLHIAAGEGLHPIVRVLLDAGASVLAKDRWGNTPLDEARVGGDKTLRKLLEDVRVSQLSDIHNSR</sequence>
<evidence type="ECO:0000256" key="8">
    <source>
        <dbReference type="ARBA" id="ARBA00022882"/>
    </source>
</evidence>
<dbReference type="SUPFAM" id="SSF48403">
    <property type="entry name" value="Ankyrin repeat"/>
    <property type="match status" value="1"/>
</dbReference>
<dbReference type="SMART" id="SM00100">
    <property type="entry name" value="cNMP"/>
    <property type="match status" value="1"/>
</dbReference>
<protein>
    <recommendedName>
        <fullName evidence="16">Potassium channel</fullName>
    </recommendedName>
</protein>
<keyword evidence="9 16" id="KW-0630">Potassium</keyword>
<evidence type="ECO:0000256" key="7">
    <source>
        <dbReference type="ARBA" id="ARBA00022826"/>
    </source>
</evidence>
<keyword evidence="13 16" id="KW-0472">Membrane</keyword>
<evidence type="ECO:0000256" key="5">
    <source>
        <dbReference type="ARBA" id="ARBA00022692"/>
    </source>
</evidence>
<evidence type="ECO:0000313" key="18">
    <source>
        <dbReference type="EnsemblPlants" id="Kaladp0278s0021.1.v1.1"/>
    </source>
</evidence>
<evidence type="ECO:0000256" key="13">
    <source>
        <dbReference type="ARBA" id="ARBA00023136"/>
    </source>
</evidence>
<dbReference type="InterPro" id="IPR000595">
    <property type="entry name" value="cNMP-bd_dom"/>
</dbReference>
<dbReference type="PRINTS" id="PR01463">
    <property type="entry name" value="EAGCHANLFMLY"/>
</dbReference>
<feature type="transmembrane region" description="Helical" evidence="16">
    <location>
        <begin position="73"/>
        <end position="92"/>
    </location>
</feature>
<feature type="repeat" description="ANK" evidence="15">
    <location>
        <begin position="574"/>
        <end position="606"/>
    </location>
</feature>
<dbReference type="Gene3D" id="2.60.120.10">
    <property type="entry name" value="Jelly Rolls"/>
    <property type="match status" value="1"/>
</dbReference>
<evidence type="ECO:0000256" key="2">
    <source>
        <dbReference type="ARBA" id="ARBA00007929"/>
    </source>
</evidence>
<evidence type="ECO:0000256" key="12">
    <source>
        <dbReference type="ARBA" id="ARBA00023065"/>
    </source>
</evidence>
<dbReference type="Pfam" id="PF00520">
    <property type="entry name" value="Ion_trans"/>
    <property type="match status" value="1"/>
</dbReference>